<keyword evidence="2" id="KW-1185">Reference proteome</keyword>
<dbReference type="OrthoDB" id="3140657at2759"/>
<sequence>MPLRLLHLPKELLVHVVQSVAEPEHQEDDWGSVTCCYSKDSLRALQELRLLCRTFCNIATPVLFERVGLYPWQESRKRYGKILEDNKLRKYVRDLCVNTVDEDEEEDGSQEDVPVEEGFVLALRRFTQFPSLNTVTLRFSSNCCSYNIDQPWPQSANFRRPILRDVFGTLARTSITDISLLNLQDINDEELLGSADFQSVLTRLTSLALQICTEEDQAAPEHSIEIPSLHTFFPALPPTWLTPTTHTLTRLVLYSDRYAGWCPHLDPTALHFPRLAALALGRYTFTSAAPVDWIARHASTLRALALHDCPILVYRVIVAPLRLQADGVSVTVPSRVGGTARGRPPAQACQYTDLRWAGVFSRLREEMAVLRDFRVCSAGWRRGELAAARERVENLRNELSAERYAWFDGGYHKLNMFGVGGVLRRMREGRDSPVWREWAGFVEKCGVGMDKEQDLEDVTALEELLAKIGMRGKGSGTETFENYRGDKSVRF</sequence>
<reference evidence="1" key="1">
    <citation type="submission" date="2020-04" db="EMBL/GenBank/DDBJ databases">
        <title>Genome Assembly and Annotation of Botryosphaeria dothidea sdau 11-99, a Latent Pathogen of Apple Fruit Ring Rot in China.</title>
        <authorList>
            <person name="Yu C."/>
            <person name="Diao Y."/>
            <person name="Lu Q."/>
            <person name="Zhao J."/>
            <person name="Cui S."/>
            <person name="Peng C."/>
            <person name="He B."/>
            <person name="Liu H."/>
        </authorList>
    </citation>
    <scope>NUCLEOTIDE SEQUENCE [LARGE SCALE GENOMIC DNA]</scope>
    <source>
        <strain evidence="1">Sdau11-99</strain>
    </source>
</reference>
<evidence type="ECO:0000313" key="1">
    <source>
        <dbReference type="EMBL" id="KAF4304152.1"/>
    </source>
</evidence>
<organism evidence="1 2">
    <name type="scientific">Botryosphaeria dothidea</name>
    <dbReference type="NCBI Taxonomy" id="55169"/>
    <lineage>
        <taxon>Eukaryota</taxon>
        <taxon>Fungi</taxon>
        <taxon>Dikarya</taxon>
        <taxon>Ascomycota</taxon>
        <taxon>Pezizomycotina</taxon>
        <taxon>Dothideomycetes</taxon>
        <taxon>Dothideomycetes incertae sedis</taxon>
        <taxon>Botryosphaeriales</taxon>
        <taxon>Botryosphaeriaceae</taxon>
        <taxon>Botryosphaeria</taxon>
    </lineage>
</organism>
<dbReference type="AlphaFoldDB" id="A0A8H4N615"/>
<comment type="caution">
    <text evidence="1">The sequence shown here is derived from an EMBL/GenBank/DDBJ whole genome shotgun (WGS) entry which is preliminary data.</text>
</comment>
<dbReference type="EMBL" id="WWBZ02000051">
    <property type="protein sequence ID" value="KAF4304152.1"/>
    <property type="molecule type" value="Genomic_DNA"/>
</dbReference>
<evidence type="ECO:0000313" key="2">
    <source>
        <dbReference type="Proteomes" id="UP000572817"/>
    </source>
</evidence>
<dbReference type="PANTHER" id="PTHR42057:SF2">
    <property type="entry name" value="F-BOX DOMAIN PROTEIN (AFU_ORTHOLOGUE AFUA_4G00200)-RELATED"/>
    <property type="match status" value="1"/>
</dbReference>
<dbReference type="PANTHER" id="PTHR42057">
    <property type="entry name" value="F-BOX DOMAIN PROTEIN (AFU_ORTHOLOGUE AFUA_4G00200)"/>
    <property type="match status" value="1"/>
</dbReference>
<proteinExistence type="predicted"/>
<dbReference type="Proteomes" id="UP000572817">
    <property type="component" value="Unassembled WGS sequence"/>
</dbReference>
<protein>
    <recommendedName>
        <fullName evidence="3">F-box domain-containing protein</fullName>
    </recommendedName>
</protein>
<name>A0A8H4N615_9PEZI</name>
<evidence type="ECO:0008006" key="3">
    <source>
        <dbReference type="Google" id="ProtNLM"/>
    </source>
</evidence>
<gene>
    <name evidence="1" type="ORF">GTA08_BOTSDO07487</name>
</gene>
<accession>A0A8H4N615</accession>